<dbReference type="EMBL" id="JBHTJZ010000005">
    <property type="protein sequence ID" value="MFD0958398.1"/>
    <property type="molecule type" value="Genomic_DNA"/>
</dbReference>
<feature type="domain" description="ABC transmembrane type-1" evidence="8">
    <location>
        <begin position="81"/>
        <end position="272"/>
    </location>
</feature>
<evidence type="ECO:0000256" key="4">
    <source>
        <dbReference type="ARBA" id="ARBA00022692"/>
    </source>
</evidence>
<proteinExistence type="inferred from homology"/>
<evidence type="ECO:0000256" key="2">
    <source>
        <dbReference type="ARBA" id="ARBA00022448"/>
    </source>
</evidence>
<dbReference type="PANTHER" id="PTHR43744">
    <property type="entry name" value="ABC TRANSPORTER PERMEASE PROTEIN MG189-RELATED-RELATED"/>
    <property type="match status" value="1"/>
</dbReference>
<feature type="transmembrane region" description="Helical" evidence="7">
    <location>
        <begin position="80"/>
        <end position="106"/>
    </location>
</feature>
<keyword evidence="5 7" id="KW-1133">Transmembrane helix</keyword>
<keyword evidence="3" id="KW-1003">Cell membrane</keyword>
<evidence type="ECO:0000256" key="7">
    <source>
        <dbReference type="RuleBase" id="RU363032"/>
    </source>
</evidence>
<dbReference type="PANTHER" id="PTHR43744:SF9">
    <property type="entry name" value="POLYGALACTURONAN_RHAMNOGALACTURONAN TRANSPORT SYSTEM PERMEASE PROTEIN YTCP"/>
    <property type="match status" value="1"/>
</dbReference>
<keyword evidence="4 7" id="KW-0812">Transmembrane</keyword>
<dbReference type="InterPro" id="IPR000515">
    <property type="entry name" value="MetI-like"/>
</dbReference>
<dbReference type="PROSITE" id="PS50928">
    <property type="entry name" value="ABC_TM1"/>
    <property type="match status" value="1"/>
</dbReference>
<keyword evidence="6 7" id="KW-0472">Membrane</keyword>
<dbReference type="Gene3D" id="1.10.3720.10">
    <property type="entry name" value="MetI-like"/>
    <property type="match status" value="1"/>
</dbReference>
<evidence type="ECO:0000313" key="9">
    <source>
        <dbReference type="EMBL" id="MFD0958398.1"/>
    </source>
</evidence>
<feature type="transmembrane region" description="Helical" evidence="7">
    <location>
        <begin position="16"/>
        <end position="44"/>
    </location>
</feature>
<feature type="transmembrane region" description="Helical" evidence="7">
    <location>
        <begin position="264"/>
        <end position="283"/>
    </location>
</feature>
<dbReference type="Pfam" id="PF00528">
    <property type="entry name" value="BPD_transp_1"/>
    <property type="match status" value="1"/>
</dbReference>
<dbReference type="Proteomes" id="UP001596989">
    <property type="component" value="Unassembled WGS sequence"/>
</dbReference>
<dbReference type="SUPFAM" id="SSF161098">
    <property type="entry name" value="MetI-like"/>
    <property type="match status" value="1"/>
</dbReference>
<protein>
    <submittedName>
        <fullName evidence="9">Carbohydrate ABC transporter permease</fullName>
    </submittedName>
</protein>
<feature type="transmembrane region" description="Helical" evidence="7">
    <location>
        <begin position="56"/>
        <end position="74"/>
    </location>
</feature>
<feature type="transmembrane region" description="Helical" evidence="7">
    <location>
        <begin position="118"/>
        <end position="138"/>
    </location>
</feature>
<evidence type="ECO:0000259" key="8">
    <source>
        <dbReference type="PROSITE" id="PS50928"/>
    </source>
</evidence>
<evidence type="ECO:0000256" key="6">
    <source>
        <dbReference type="ARBA" id="ARBA00023136"/>
    </source>
</evidence>
<evidence type="ECO:0000256" key="1">
    <source>
        <dbReference type="ARBA" id="ARBA00004651"/>
    </source>
</evidence>
<name>A0ABW3HLL1_9BACL</name>
<keyword evidence="2 7" id="KW-0813">Transport</keyword>
<gene>
    <name evidence="9" type="ORF">ACFQ2I_03270</name>
</gene>
<dbReference type="RefSeq" id="WP_377562164.1">
    <property type="nucleotide sequence ID" value="NZ_JBHTJZ010000005.1"/>
</dbReference>
<organism evidence="9 10">
    <name type="scientific">Paenibacillus chungangensis</name>
    <dbReference type="NCBI Taxonomy" id="696535"/>
    <lineage>
        <taxon>Bacteria</taxon>
        <taxon>Bacillati</taxon>
        <taxon>Bacillota</taxon>
        <taxon>Bacilli</taxon>
        <taxon>Bacillales</taxon>
        <taxon>Paenibacillaceae</taxon>
        <taxon>Paenibacillus</taxon>
    </lineage>
</organism>
<feature type="transmembrane region" description="Helical" evidence="7">
    <location>
        <begin position="150"/>
        <end position="168"/>
    </location>
</feature>
<dbReference type="CDD" id="cd06261">
    <property type="entry name" value="TM_PBP2"/>
    <property type="match status" value="1"/>
</dbReference>
<keyword evidence="10" id="KW-1185">Reference proteome</keyword>
<feature type="transmembrane region" description="Helical" evidence="7">
    <location>
        <begin position="189"/>
        <end position="211"/>
    </location>
</feature>
<reference evidence="10" key="1">
    <citation type="journal article" date="2019" name="Int. J. Syst. Evol. Microbiol.">
        <title>The Global Catalogue of Microorganisms (GCM) 10K type strain sequencing project: providing services to taxonomists for standard genome sequencing and annotation.</title>
        <authorList>
            <consortium name="The Broad Institute Genomics Platform"/>
            <consortium name="The Broad Institute Genome Sequencing Center for Infectious Disease"/>
            <person name="Wu L."/>
            <person name="Ma J."/>
        </authorList>
    </citation>
    <scope>NUCLEOTIDE SEQUENCE [LARGE SCALE GENOMIC DNA]</scope>
    <source>
        <strain evidence="10">CCUG 59129</strain>
    </source>
</reference>
<comment type="caution">
    <text evidence="9">The sequence shown here is derived from an EMBL/GenBank/DDBJ whole genome shotgun (WGS) entry which is preliminary data.</text>
</comment>
<dbReference type="InterPro" id="IPR035906">
    <property type="entry name" value="MetI-like_sf"/>
</dbReference>
<comment type="subcellular location">
    <subcellularLocation>
        <location evidence="1 7">Cell membrane</location>
        <topology evidence="1 7">Multi-pass membrane protein</topology>
    </subcellularLocation>
</comment>
<sequence>MTTLAYKRDKRDWSDIFFLCLVYGFILFVCFVTIYPFYYIIVVSLSETGAVMKNEVFLWPAGFNLAAYTTVLSYEGIAMAYLNTIIYTVVGTIISLLFTALAAYPLSCKEWKLRGPATIFLAITLWFSGGLIPFYLVIRNMGLLDSRIGILLYGAISTFYIIIMRTYFSSLPAELKESAKMDGASEMRILFQIVVPLSKPVFAALGLYYAIGKWNSFFWESIFLSDERLMPMQVLLMRIIRNSAFDKELKQALLLDSSVLPLTIQYAAIIITSLPIIFIYPYLQKHFVKGVMIGAIKS</sequence>
<comment type="similarity">
    <text evidence="7">Belongs to the binding-protein-dependent transport system permease family.</text>
</comment>
<evidence type="ECO:0000256" key="5">
    <source>
        <dbReference type="ARBA" id="ARBA00022989"/>
    </source>
</evidence>
<evidence type="ECO:0000313" key="10">
    <source>
        <dbReference type="Proteomes" id="UP001596989"/>
    </source>
</evidence>
<accession>A0ABW3HLL1</accession>
<evidence type="ECO:0000256" key="3">
    <source>
        <dbReference type="ARBA" id="ARBA00022475"/>
    </source>
</evidence>